<dbReference type="RefSeq" id="WP_108991127.1">
    <property type="nucleotide sequence ID" value="NZ_BDQX01000013.1"/>
</dbReference>
<gene>
    <name evidence="5" type="ORF">PAT3040_00150</name>
</gene>
<dbReference type="Gene3D" id="2.60.40.1190">
    <property type="match status" value="1"/>
</dbReference>
<sequence length="1728" mass="184256">MRSLIYRRKLLAALACLVALMSLPLAIKPGIAEASTLLLQDHFDDGPSATWTVESGQWSVQEGAAPVLFSDDFENGNAAKWSLNGGSWSPVTDGAATAYRQSAGGASELAAGDAAWTDYAYEADIKLLNGAGAMMDFRYQDSQHFYYLYMSESYIRIMKQNGDVQSWVSAYEGPSLQTSAYVRIKVEAIGDTFRVYRNDELVLTASDDDSPYLSGRIALATWDTSVEVDNVRVTGTGINHVYAQTEMTGGTVYAGEASWSHYELRAHIALEEAGQDGSVGILLRRQISGDGYWMRYSSGDGAAQIVKRSGDSDIVLAETPFFMEPGRSYDWHGVAAGDKLTLQIDGAKLLETSDSAFAAGGVALMTLQATAGYDNVTASRVTVPVDSDGNTVYYVSSSLGDDDNDGLTEGTAWRTLNKINNGTFRAGDRILLKAGDGWNEPLVLRGSGEPGNPIAIGAYGEGDKPVVSWNAPNGGSVVTGYNLSHWVIEGLSVHIIASSGQSWDRITAGIQLHYDNSALHRDVRIENNDVYSDTYDSNTNGIMISAMVPGTDGKEVARDLTIANNTVHDVAWYGITTTGWDVERNEELRSQLLYGNVNVVGNHVYRTASQGIVVQNAHDSAIERNVVHDGGLGTDTWGPGGLWFIASRDSVIRFNEVYNMKDASSGYDGAGINVDWYCDNITVQYNYSHGNKGNGMTTMSNNGAKIIQNRVEGNQAQQSNGRGQIALGNFTGRPDLSTGLHNVVVAGNMIIVDVDGTGAVNTASNPHGTWTGNEIRDNNIVIRPNLASADVFSIGPNTIVSAIDGNRIYSPQASFRSILNGNAYDTLAAWQEATGYDLSSSVRPLDETAPAATGNLVAAFDRYVQLSWTAPEEQSPGISHYNIYRDTQPDFEPAYANMVGESYTSSFEDRENLQPNTTYYYKVNAEGSNGYFGEASAVASVTTGDVIPPVVKPSRVSFLAPRDGDYITTASMATRPYLSGIDDIRKVELYVDGRLTRELQASPFAATLDGLGNGEHALQYRVYDASGLVHESETITIEKQTRALRSLYAETSPLIDGDLSEWDAAAPGFTMDKQDQVREIEAGFINRWSADVLTAKGSTRWDENKLYLAVEVRENKHHLPISSASDLWKGSSIQIAVDPQRGSKPGAKGYTELAFGLTDGGSALAYRYHAVAGKTSGPFTAGELAVVRDETAGVTRYEIAIPWQELLPEGVMAEAGSELGISILANYSDGTVVNPDSSDARNGWIEYNSGIGAGKSPELFGYLLPMRTAFAAPVATGSSAADGTLSIQWTASDGASGYAVRYGTSSGTYTTTVDAGGATSLRLAGLSLPQTYYVSVLAYNGYGESIASNELRLAAAVSGGSGTDSGIGGGNAGDNDGDGTGHGAEGKNVVSVALAELDADNPLKLKLERASLSIQPSLLRELLRLAGSTDGARLEVSVVPLENQPNIFVPAAQDHAKLKAAGPLLRIDIVVVKADGERVEAKPARGDAILSLPFDESLSVDEDLLGLYAYDPDTGKWLYVGGNVDAADGSITAAISDNGVYAVLEYRKTFNDVQAAHWAIKAVTTLAAKHIVFGINDTDFKPGGQTTRAEFTALLVRALQLPAVRSTAFADVAQEAWYADAVGAAVEAGIVAGRGEQRFAPNEPISRAEMAAMIVRAIGLPTGGTADAEVAGYADANDIPSWARPYVTAASEASLMQGRADGIFAPLANATRAEAAQLVYNLLRAFNP</sequence>
<dbReference type="InterPro" id="IPR039448">
    <property type="entry name" value="Beta_helix"/>
</dbReference>
<keyword evidence="2" id="KW-0732">Signal</keyword>
<evidence type="ECO:0000313" key="6">
    <source>
        <dbReference type="Proteomes" id="UP000245202"/>
    </source>
</evidence>
<feature type="compositionally biased region" description="Gly residues" evidence="1">
    <location>
        <begin position="1362"/>
        <end position="1383"/>
    </location>
</feature>
<organism evidence="5 6">
    <name type="scientific">Paenibacillus agaridevorans</name>
    <dbReference type="NCBI Taxonomy" id="171404"/>
    <lineage>
        <taxon>Bacteria</taxon>
        <taxon>Bacillati</taxon>
        <taxon>Bacillota</taxon>
        <taxon>Bacilli</taxon>
        <taxon>Bacillales</taxon>
        <taxon>Paenibacillaceae</taxon>
        <taxon>Paenibacillus</taxon>
    </lineage>
</organism>
<dbReference type="CDD" id="cd00063">
    <property type="entry name" value="FN3"/>
    <property type="match status" value="2"/>
</dbReference>
<dbReference type="InterPro" id="IPR010496">
    <property type="entry name" value="AL/BT2_dom"/>
</dbReference>
<dbReference type="Pfam" id="PF00395">
    <property type="entry name" value="SLH"/>
    <property type="match status" value="3"/>
</dbReference>
<reference evidence="5 6" key="1">
    <citation type="submission" date="2017-08" db="EMBL/GenBank/DDBJ databases">
        <title>Substantial Increase in Enzyme Production by Combined Drug-Resistance Mutations in Paenibacillus agaridevorans.</title>
        <authorList>
            <person name="Tanaka Y."/>
            <person name="Funane K."/>
            <person name="Hosaka T."/>
            <person name="Shiwa Y."/>
            <person name="Fujita N."/>
            <person name="Miyazaki T."/>
            <person name="Yoshikawa H."/>
            <person name="Murakami K."/>
            <person name="Kasahara K."/>
            <person name="Inaoka T."/>
            <person name="Hiraga Y."/>
            <person name="Ochi K."/>
        </authorList>
    </citation>
    <scope>NUCLEOTIDE SEQUENCE [LARGE SCALE GENOMIC DNA]</scope>
    <source>
        <strain evidence="5 6">T-3040</strain>
    </source>
</reference>
<dbReference type="SMART" id="SM00060">
    <property type="entry name" value="FN3"/>
    <property type="match status" value="2"/>
</dbReference>
<dbReference type="PROSITE" id="PS50853">
    <property type="entry name" value="FN3"/>
    <property type="match status" value="2"/>
</dbReference>
<dbReference type="Pfam" id="PF13229">
    <property type="entry name" value="Beta_helix"/>
    <property type="match status" value="1"/>
</dbReference>
<proteinExistence type="predicted"/>
<evidence type="ECO:0000256" key="2">
    <source>
        <dbReference type="SAM" id="SignalP"/>
    </source>
</evidence>
<dbReference type="InterPro" id="IPR001119">
    <property type="entry name" value="SLH_dom"/>
</dbReference>
<dbReference type="PROSITE" id="PS51318">
    <property type="entry name" value="TAT"/>
    <property type="match status" value="1"/>
</dbReference>
<protein>
    <recommendedName>
        <fullName evidence="7">S-layer protein</fullName>
    </recommendedName>
</protein>
<feature type="chain" id="PRO_5015348410" description="S-layer protein" evidence="2">
    <location>
        <begin position="35"/>
        <end position="1728"/>
    </location>
</feature>
<dbReference type="InterPro" id="IPR011050">
    <property type="entry name" value="Pectin_lyase_fold/virulence"/>
</dbReference>
<feature type="domain" description="Fibronectin type-III" evidence="3">
    <location>
        <begin position="849"/>
        <end position="946"/>
    </location>
</feature>
<keyword evidence="6" id="KW-1185">Reference proteome</keyword>
<feature type="signal peptide" evidence="2">
    <location>
        <begin position="1"/>
        <end position="34"/>
    </location>
</feature>
<dbReference type="InterPro" id="IPR006311">
    <property type="entry name" value="TAT_signal"/>
</dbReference>
<dbReference type="SUPFAM" id="SSF51126">
    <property type="entry name" value="Pectin lyase-like"/>
    <property type="match status" value="1"/>
</dbReference>
<dbReference type="GO" id="GO:0016787">
    <property type="term" value="F:hydrolase activity"/>
    <property type="evidence" value="ECO:0007669"/>
    <property type="project" value="InterPro"/>
</dbReference>
<dbReference type="SUPFAM" id="SSF49344">
    <property type="entry name" value="CBD9-like"/>
    <property type="match status" value="1"/>
</dbReference>
<dbReference type="SMART" id="SM00710">
    <property type="entry name" value="PbH1"/>
    <property type="match status" value="7"/>
</dbReference>
<dbReference type="InterPro" id="IPR013783">
    <property type="entry name" value="Ig-like_fold"/>
</dbReference>
<evidence type="ECO:0000256" key="1">
    <source>
        <dbReference type="SAM" id="MobiDB-lite"/>
    </source>
</evidence>
<dbReference type="InterPro" id="IPR003961">
    <property type="entry name" value="FN3_dom"/>
</dbReference>
<dbReference type="InterPro" id="IPR012334">
    <property type="entry name" value="Pectin_lyas_fold"/>
</dbReference>
<dbReference type="Proteomes" id="UP000245202">
    <property type="component" value="Unassembled WGS sequence"/>
</dbReference>
<dbReference type="PANTHER" id="PTHR43308:SF5">
    <property type="entry name" value="S-LAYER PROTEIN _ PEPTIDOGLYCAN ENDO-BETA-N-ACETYLGLUCOSAMINIDASE"/>
    <property type="match status" value="1"/>
</dbReference>
<feature type="domain" description="SLH" evidence="4">
    <location>
        <begin position="1546"/>
        <end position="1604"/>
    </location>
</feature>
<dbReference type="SUPFAM" id="SSF49265">
    <property type="entry name" value="Fibronectin type III"/>
    <property type="match status" value="1"/>
</dbReference>
<evidence type="ECO:0008006" key="7">
    <source>
        <dbReference type="Google" id="ProtNLM"/>
    </source>
</evidence>
<comment type="caution">
    <text evidence="5">The sequence shown here is derived from an EMBL/GenBank/DDBJ whole genome shotgun (WGS) entry which is preliminary data.</text>
</comment>
<evidence type="ECO:0000313" key="5">
    <source>
        <dbReference type="EMBL" id="GBG05666.1"/>
    </source>
</evidence>
<dbReference type="Gene3D" id="2.160.20.10">
    <property type="entry name" value="Single-stranded right-handed beta-helix, Pectin lyase-like"/>
    <property type="match status" value="1"/>
</dbReference>
<dbReference type="InterPro" id="IPR036116">
    <property type="entry name" value="FN3_sf"/>
</dbReference>
<feature type="domain" description="Fibronectin type-III" evidence="3">
    <location>
        <begin position="1269"/>
        <end position="1358"/>
    </location>
</feature>
<evidence type="ECO:0000259" key="3">
    <source>
        <dbReference type="PROSITE" id="PS50853"/>
    </source>
</evidence>
<dbReference type="InterPro" id="IPR006626">
    <property type="entry name" value="PbH1"/>
</dbReference>
<dbReference type="EMBL" id="BDQX01000013">
    <property type="protein sequence ID" value="GBG05666.1"/>
    <property type="molecule type" value="Genomic_DNA"/>
</dbReference>
<dbReference type="CDD" id="cd09621">
    <property type="entry name" value="CBM9_like_5"/>
    <property type="match status" value="1"/>
</dbReference>
<accession>A0A2R5EGI2</accession>
<feature type="domain" description="SLH" evidence="4">
    <location>
        <begin position="1670"/>
        <end position="1728"/>
    </location>
</feature>
<dbReference type="Gene3D" id="2.60.120.560">
    <property type="entry name" value="Exo-inulinase, domain 1"/>
    <property type="match status" value="2"/>
</dbReference>
<evidence type="ECO:0000259" key="4">
    <source>
        <dbReference type="PROSITE" id="PS51272"/>
    </source>
</evidence>
<dbReference type="InterPro" id="IPR051465">
    <property type="entry name" value="Cell_Envelope_Struct_Comp"/>
</dbReference>
<dbReference type="Pfam" id="PF06439">
    <property type="entry name" value="3keto-disac_hyd"/>
    <property type="match status" value="1"/>
</dbReference>
<feature type="domain" description="SLH" evidence="4">
    <location>
        <begin position="1605"/>
        <end position="1668"/>
    </location>
</feature>
<dbReference type="Gene3D" id="2.60.40.10">
    <property type="entry name" value="Immunoglobulins"/>
    <property type="match status" value="3"/>
</dbReference>
<name>A0A2R5EGI2_9BACL</name>
<feature type="region of interest" description="Disordered" evidence="1">
    <location>
        <begin position="1362"/>
        <end position="1384"/>
    </location>
</feature>
<dbReference type="PROSITE" id="PS51272">
    <property type="entry name" value="SLH"/>
    <property type="match status" value="3"/>
</dbReference>
<dbReference type="PANTHER" id="PTHR43308">
    <property type="entry name" value="OUTER MEMBRANE PROTEIN ALPHA-RELATED"/>
    <property type="match status" value="1"/>
</dbReference>